<gene>
    <name evidence="1" type="primary">matK_0</name>
    <name evidence="1" type="ORF">CM83_4700</name>
</gene>
<evidence type="ECO:0000313" key="2">
    <source>
        <dbReference type="EMBL" id="JAG47643.1"/>
    </source>
</evidence>
<reference evidence="1" key="1">
    <citation type="journal article" date="2014" name="PLoS ONE">
        <title>Transcriptome-Based Identification of ABC Transporters in the Western Tarnished Plant Bug Lygus hesperus.</title>
        <authorList>
            <person name="Hull J.J."/>
            <person name="Chaney K."/>
            <person name="Geib S.M."/>
            <person name="Fabrick J.A."/>
            <person name="Brent C.S."/>
            <person name="Walsh D."/>
            <person name="Lavine L.C."/>
        </authorList>
    </citation>
    <scope>NUCLEOTIDE SEQUENCE</scope>
</reference>
<protein>
    <submittedName>
        <fullName evidence="1">Maturase K</fullName>
    </submittedName>
</protein>
<reference evidence="1" key="2">
    <citation type="submission" date="2014-07" db="EMBL/GenBank/DDBJ databases">
        <authorList>
            <person name="Hull J."/>
        </authorList>
    </citation>
    <scope>NUCLEOTIDE SEQUENCE</scope>
</reference>
<dbReference type="EMBL" id="GBHO01015687">
    <property type="protein sequence ID" value="JAG27917.1"/>
    <property type="molecule type" value="Transcribed_RNA"/>
</dbReference>
<dbReference type="AlphaFoldDB" id="A0A0A9Y4D6"/>
<evidence type="ECO:0000313" key="1">
    <source>
        <dbReference type="EMBL" id="JAG27917.1"/>
    </source>
</evidence>
<dbReference type="EMBL" id="GBRD01018184">
    <property type="protein sequence ID" value="JAG47643.1"/>
    <property type="molecule type" value="Transcribed_RNA"/>
</dbReference>
<reference evidence="2" key="3">
    <citation type="submission" date="2014-09" db="EMBL/GenBank/DDBJ databases">
        <authorList>
            <person name="Magalhaes I.L.F."/>
            <person name="Oliveira U."/>
            <person name="Santos F.R."/>
            <person name="Vidigal T.H.D.A."/>
            <person name="Brescovit A.D."/>
            <person name="Santos A.J."/>
        </authorList>
    </citation>
    <scope>NUCLEOTIDE SEQUENCE</scope>
</reference>
<organism evidence="1">
    <name type="scientific">Lygus hesperus</name>
    <name type="common">Western plant bug</name>
    <dbReference type="NCBI Taxonomy" id="30085"/>
    <lineage>
        <taxon>Eukaryota</taxon>
        <taxon>Metazoa</taxon>
        <taxon>Ecdysozoa</taxon>
        <taxon>Arthropoda</taxon>
        <taxon>Hexapoda</taxon>
        <taxon>Insecta</taxon>
        <taxon>Pterygota</taxon>
        <taxon>Neoptera</taxon>
        <taxon>Paraneoptera</taxon>
        <taxon>Hemiptera</taxon>
        <taxon>Heteroptera</taxon>
        <taxon>Panheteroptera</taxon>
        <taxon>Cimicomorpha</taxon>
        <taxon>Miridae</taxon>
        <taxon>Mirini</taxon>
        <taxon>Lygus</taxon>
    </lineage>
</organism>
<accession>A0A0A9Y4D6</accession>
<name>A0A0A9Y4D6_LYGHE</name>
<proteinExistence type="predicted"/>
<sequence length="117" mass="13597">MALVQPVNNKVTLWQGFSTFSGQIDMLVIYEPTHLKVVVMHLYSSTKDLISVEFMRQQMRLVTRESGFRQTCSGNRTSCWSEETKRSLWIPFPTNPKMAQWEENNNILSVSIPWLTV</sequence>